<evidence type="ECO:0000313" key="2">
    <source>
        <dbReference type="EMBL" id="CEH19009.1"/>
    </source>
</evidence>
<feature type="region of interest" description="Disordered" evidence="1">
    <location>
        <begin position="92"/>
        <end position="130"/>
    </location>
</feature>
<name>A0A0P1BPW5_9BASI</name>
<evidence type="ECO:0000313" key="3">
    <source>
        <dbReference type="Proteomes" id="UP000054845"/>
    </source>
</evidence>
<proteinExistence type="predicted"/>
<dbReference type="OrthoDB" id="10559554at2759"/>
<keyword evidence="3" id="KW-1185">Reference proteome</keyword>
<dbReference type="Proteomes" id="UP000054845">
    <property type="component" value="Unassembled WGS sequence"/>
</dbReference>
<evidence type="ECO:0000256" key="1">
    <source>
        <dbReference type="SAM" id="MobiDB-lite"/>
    </source>
</evidence>
<dbReference type="EMBL" id="CCYA01000276">
    <property type="protein sequence ID" value="CEH19009.1"/>
    <property type="molecule type" value="Genomic_DNA"/>
</dbReference>
<organism evidence="2 3">
    <name type="scientific">Ceraceosorus bombacis</name>
    <dbReference type="NCBI Taxonomy" id="401625"/>
    <lineage>
        <taxon>Eukaryota</taxon>
        <taxon>Fungi</taxon>
        <taxon>Dikarya</taxon>
        <taxon>Basidiomycota</taxon>
        <taxon>Ustilaginomycotina</taxon>
        <taxon>Exobasidiomycetes</taxon>
        <taxon>Ceraceosorales</taxon>
        <taxon>Ceraceosoraceae</taxon>
        <taxon>Ceraceosorus</taxon>
    </lineage>
</organism>
<reference evidence="2 3" key="1">
    <citation type="submission" date="2014-09" db="EMBL/GenBank/DDBJ databases">
        <authorList>
            <person name="Magalhaes I.L.F."/>
            <person name="Oliveira U."/>
            <person name="Santos F.R."/>
            <person name="Vidigal T.H.D.A."/>
            <person name="Brescovit A.D."/>
            <person name="Santos A.J."/>
        </authorList>
    </citation>
    <scope>NUCLEOTIDE SEQUENCE [LARGE SCALE GENOMIC DNA]</scope>
</reference>
<sequence length="349" mass="36449">MQMDGTGEPTEVREAAQAEQMPELAPGTSAVPSSMATTSLAAVEDQDNVTFVRIENSTGRGRVIKVAAGGGDEEVVFVHIKEGKGARYSDAQWTPFKANPDGPASGPSTLPAPSPSVSKRIATGSPLLGQTPSKRPGILASWLLHVTIGTSDFCSIRRPVLGLGVGENPEVLLACAATLNAEGNQHFQQSKNWPNIGRVSSEMQTDGTGEPTEVREAAQAKQMPELAPGTSAVPSSTATTSLAAVEDQDSVTFVRIENSTGRGKVIKVAAGRGNKEVVFVHIKEGKGQCYSKVQWTLFKANPDGPASDPSPLPASLLTKSIATRSPLPGKMPGKQPGIPAFCPAHVAVR</sequence>
<dbReference type="AlphaFoldDB" id="A0A0P1BPW5"/>
<accession>A0A0P1BPW5</accession>
<feature type="region of interest" description="Disordered" evidence="1">
    <location>
        <begin position="1"/>
        <end position="37"/>
    </location>
</feature>
<protein>
    <submittedName>
        <fullName evidence="2">Uncharacterized protein</fullName>
    </submittedName>
</protein>
<feature type="region of interest" description="Disordered" evidence="1">
    <location>
        <begin position="202"/>
        <end position="238"/>
    </location>
</feature>